<dbReference type="InterPro" id="IPR050266">
    <property type="entry name" value="AB_hydrolase_sf"/>
</dbReference>
<dbReference type="SUPFAM" id="SSF53474">
    <property type="entry name" value="alpha/beta-Hydrolases"/>
    <property type="match status" value="1"/>
</dbReference>
<comment type="caution">
    <text evidence="2">The sequence shown here is derived from an EMBL/GenBank/DDBJ whole genome shotgun (WGS) entry which is preliminary data.</text>
</comment>
<name>A0A495IIP0_9MICO</name>
<dbReference type="Proteomes" id="UP000280008">
    <property type="component" value="Unassembled WGS sequence"/>
</dbReference>
<dbReference type="EMBL" id="RBKS01000001">
    <property type="protein sequence ID" value="RKR75854.1"/>
    <property type="molecule type" value="Genomic_DNA"/>
</dbReference>
<dbReference type="Pfam" id="PF12697">
    <property type="entry name" value="Abhydrolase_6"/>
    <property type="match status" value="1"/>
</dbReference>
<sequence length="257" mass="26092">MATATVTTATGTPVTFTREGDGPAATVYIPGFAETTASWDALAEELAQSDREVVRIDLPGSGLRTGAATPYAIEAAATDVAAVIDAVGKPATIIAHSMGSQIAELAAISRPELVERLILIDPIPLGGAHAPGQPAPAIDAGELLHSQLDVFAELGDGGQALTTDALAVPADTLQQYCDAFAEGHPAGETTSRFEGKVLLLAGEHDPVSNPAFVESAIAPRFAHAITQTIAGAGHHPHLQATGATAAAIGAFFAAHQD</sequence>
<dbReference type="GO" id="GO:0047372">
    <property type="term" value="F:monoacylglycerol lipase activity"/>
    <property type="evidence" value="ECO:0007669"/>
    <property type="project" value="TreeGrafter"/>
</dbReference>
<dbReference type="InterPro" id="IPR000073">
    <property type="entry name" value="AB_hydrolase_1"/>
</dbReference>
<proteinExistence type="predicted"/>
<dbReference type="Gene3D" id="3.40.50.1820">
    <property type="entry name" value="alpha/beta hydrolase"/>
    <property type="match status" value="1"/>
</dbReference>
<evidence type="ECO:0000313" key="3">
    <source>
        <dbReference type="Proteomes" id="UP000280008"/>
    </source>
</evidence>
<dbReference type="GO" id="GO:0046464">
    <property type="term" value="P:acylglycerol catabolic process"/>
    <property type="evidence" value="ECO:0007669"/>
    <property type="project" value="TreeGrafter"/>
</dbReference>
<reference evidence="2 3" key="1">
    <citation type="submission" date="2018-10" db="EMBL/GenBank/DDBJ databases">
        <title>Sequencing the genomes of 1000 actinobacteria strains.</title>
        <authorList>
            <person name="Klenk H.-P."/>
        </authorList>
    </citation>
    <scope>NUCLEOTIDE SEQUENCE [LARGE SCALE GENOMIC DNA]</scope>
    <source>
        <strain evidence="2 3">DSM 17894</strain>
    </source>
</reference>
<organism evidence="2 3">
    <name type="scientific">Frondihabitans australicus</name>
    <dbReference type="NCBI Taxonomy" id="386892"/>
    <lineage>
        <taxon>Bacteria</taxon>
        <taxon>Bacillati</taxon>
        <taxon>Actinomycetota</taxon>
        <taxon>Actinomycetes</taxon>
        <taxon>Micrococcales</taxon>
        <taxon>Microbacteriaceae</taxon>
        <taxon>Frondihabitans</taxon>
    </lineage>
</organism>
<gene>
    <name evidence="2" type="ORF">C8E83_3016</name>
</gene>
<dbReference type="InterPro" id="IPR029058">
    <property type="entry name" value="AB_hydrolase_fold"/>
</dbReference>
<dbReference type="RefSeq" id="WP_121370638.1">
    <property type="nucleotide sequence ID" value="NZ_RBKS01000001.1"/>
</dbReference>
<feature type="domain" description="AB hydrolase-1" evidence="1">
    <location>
        <begin position="27"/>
        <end position="247"/>
    </location>
</feature>
<evidence type="ECO:0000313" key="2">
    <source>
        <dbReference type="EMBL" id="RKR75854.1"/>
    </source>
</evidence>
<dbReference type="OrthoDB" id="63962at2"/>
<dbReference type="GO" id="GO:0016020">
    <property type="term" value="C:membrane"/>
    <property type="evidence" value="ECO:0007669"/>
    <property type="project" value="TreeGrafter"/>
</dbReference>
<dbReference type="PANTHER" id="PTHR43798:SF33">
    <property type="entry name" value="HYDROLASE, PUTATIVE (AFU_ORTHOLOGUE AFUA_2G14860)-RELATED"/>
    <property type="match status" value="1"/>
</dbReference>
<dbReference type="AlphaFoldDB" id="A0A495IIP0"/>
<dbReference type="PANTHER" id="PTHR43798">
    <property type="entry name" value="MONOACYLGLYCEROL LIPASE"/>
    <property type="match status" value="1"/>
</dbReference>
<keyword evidence="3" id="KW-1185">Reference proteome</keyword>
<accession>A0A495IIP0</accession>
<evidence type="ECO:0000259" key="1">
    <source>
        <dbReference type="Pfam" id="PF12697"/>
    </source>
</evidence>
<protein>
    <submittedName>
        <fullName evidence="2">Pimeloyl-ACP methyl ester carboxylesterase</fullName>
    </submittedName>
</protein>